<dbReference type="Pfam" id="PF00839">
    <property type="entry name" value="Cys_rich_FGFR"/>
    <property type="match status" value="1"/>
</dbReference>
<dbReference type="AlphaFoldDB" id="A0A2U3QGQ0"/>
<dbReference type="InterPro" id="IPR001893">
    <property type="entry name" value="Cys-rich_GLG1_repeat"/>
</dbReference>
<organism evidence="2 3">
    <name type="scientific">Candidatus Sulfobium mesophilum</name>
    <dbReference type="NCBI Taxonomy" id="2016548"/>
    <lineage>
        <taxon>Bacteria</taxon>
        <taxon>Pseudomonadati</taxon>
        <taxon>Nitrospirota</taxon>
        <taxon>Nitrospiria</taxon>
        <taxon>Nitrospirales</taxon>
        <taxon>Nitrospiraceae</taxon>
        <taxon>Candidatus Sulfobium</taxon>
    </lineage>
</organism>
<feature type="chain" id="PRO_5015532582" evidence="1">
    <location>
        <begin position="23"/>
        <end position="127"/>
    </location>
</feature>
<keyword evidence="3" id="KW-1185">Reference proteome</keyword>
<gene>
    <name evidence="2" type="ORF">NBG4_30001</name>
</gene>
<protein>
    <submittedName>
        <fullName evidence="2">Putative Cysteine-rich repeat-containing protein</fullName>
    </submittedName>
</protein>
<reference evidence="3" key="1">
    <citation type="submission" date="2018-03" db="EMBL/GenBank/DDBJ databases">
        <authorList>
            <person name="Zecchin S."/>
        </authorList>
    </citation>
    <scope>NUCLEOTIDE SEQUENCE [LARGE SCALE GENOMIC DNA]</scope>
</reference>
<dbReference type="EMBL" id="OUUY01000075">
    <property type="protein sequence ID" value="SPQ00607.1"/>
    <property type="molecule type" value="Genomic_DNA"/>
</dbReference>
<name>A0A2U3QGQ0_9BACT</name>
<accession>A0A2U3QGQ0</accession>
<dbReference type="OrthoDB" id="5295918at2"/>
<feature type="signal peptide" evidence="1">
    <location>
        <begin position="1"/>
        <end position="22"/>
    </location>
</feature>
<dbReference type="GO" id="GO:0016020">
    <property type="term" value="C:membrane"/>
    <property type="evidence" value="ECO:0007669"/>
    <property type="project" value="InterPro"/>
</dbReference>
<proteinExistence type="predicted"/>
<evidence type="ECO:0000256" key="1">
    <source>
        <dbReference type="SAM" id="SignalP"/>
    </source>
</evidence>
<keyword evidence="1" id="KW-0732">Signal</keyword>
<evidence type="ECO:0000313" key="2">
    <source>
        <dbReference type="EMBL" id="SPQ00607.1"/>
    </source>
</evidence>
<dbReference type="PANTHER" id="PTHR11884:SF1">
    <property type="entry name" value="GOLGI APPARATUS PROTEIN 1"/>
    <property type="match status" value="1"/>
</dbReference>
<dbReference type="PANTHER" id="PTHR11884">
    <property type="entry name" value="SELECTIN LIGAND RELATED"/>
    <property type="match status" value="1"/>
</dbReference>
<evidence type="ECO:0000313" key="3">
    <source>
        <dbReference type="Proteomes" id="UP000245125"/>
    </source>
</evidence>
<dbReference type="Proteomes" id="UP000245125">
    <property type="component" value="Unassembled WGS sequence"/>
</dbReference>
<sequence>MKKVSVPLICLAILVMAPVTFAQEGGPCVGDIAKFCSNVKQGEGRMAGCLTQNEAQISTACKMHLAWVKEAVKEAHQACEDDIMMYCVVVHPGEGKVMQCLKANKSNLSSGCQMKLFEAEKEMKEIK</sequence>
<dbReference type="InterPro" id="IPR039728">
    <property type="entry name" value="GLG1"/>
</dbReference>